<evidence type="ECO:0000256" key="1">
    <source>
        <dbReference type="SAM" id="Coils"/>
    </source>
</evidence>
<evidence type="ECO:0000313" key="4">
    <source>
        <dbReference type="Proteomes" id="UP000265341"/>
    </source>
</evidence>
<name>A0A399EWN8_9DEIN</name>
<dbReference type="Proteomes" id="UP000265341">
    <property type="component" value="Unassembled WGS sequence"/>
</dbReference>
<keyword evidence="4" id="KW-1185">Reference proteome</keyword>
<feature type="coiled-coil region" evidence="1">
    <location>
        <begin position="53"/>
        <end position="80"/>
    </location>
</feature>
<dbReference type="Pfam" id="PF04977">
    <property type="entry name" value="DivIC"/>
    <property type="match status" value="1"/>
</dbReference>
<evidence type="ECO:0000313" key="3">
    <source>
        <dbReference type="EMBL" id="RIH88093.1"/>
    </source>
</evidence>
<protein>
    <submittedName>
        <fullName evidence="3">Septum formation initiator</fullName>
    </submittedName>
</protein>
<comment type="caution">
    <text evidence="3">The sequence shown here is derived from an EMBL/GenBank/DDBJ whole genome shotgun (WGS) entry which is preliminary data.</text>
</comment>
<keyword evidence="2" id="KW-0472">Membrane</keyword>
<organism evidence="3 4">
    <name type="scientific">Calidithermus roseus</name>
    <dbReference type="NCBI Taxonomy" id="1644118"/>
    <lineage>
        <taxon>Bacteria</taxon>
        <taxon>Thermotogati</taxon>
        <taxon>Deinococcota</taxon>
        <taxon>Deinococci</taxon>
        <taxon>Thermales</taxon>
        <taxon>Thermaceae</taxon>
        <taxon>Calidithermus</taxon>
    </lineage>
</organism>
<gene>
    <name evidence="3" type="ORF">Mrose_00997</name>
</gene>
<dbReference type="EMBL" id="QWLA01000013">
    <property type="protein sequence ID" value="RIH88093.1"/>
    <property type="molecule type" value="Genomic_DNA"/>
</dbReference>
<dbReference type="InterPro" id="IPR007060">
    <property type="entry name" value="FtsL/DivIC"/>
</dbReference>
<proteinExistence type="predicted"/>
<keyword evidence="2" id="KW-1133">Transmembrane helix</keyword>
<feature type="transmembrane region" description="Helical" evidence="2">
    <location>
        <begin position="20"/>
        <end position="41"/>
    </location>
</feature>
<sequence>MVQVYIRKLVYTENTVERPVYRVLHLIFALGSLHMLGLIGLEAKRFLDLRQERALTQAHINDLKKRVAALEADIAAAQTTEYREAMVRRLGYVKKDEVLNAR</sequence>
<dbReference type="AlphaFoldDB" id="A0A399EWN8"/>
<keyword evidence="1" id="KW-0175">Coiled coil</keyword>
<accession>A0A399EWN8</accession>
<evidence type="ECO:0000256" key="2">
    <source>
        <dbReference type="SAM" id="Phobius"/>
    </source>
</evidence>
<reference evidence="3 4" key="1">
    <citation type="submission" date="2018-08" db="EMBL/GenBank/DDBJ databases">
        <title>Meiothermus roseus NBRC 110900 genome sequencing project.</title>
        <authorList>
            <person name="Da Costa M.S."/>
            <person name="Albuquerque L."/>
            <person name="Raposo P."/>
            <person name="Froufe H.J.C."/>
            <person name="Barroso C.S."/>
            <person name="Egas C."/>
        </authorList>
    </citation>
    <scope>NUCLEOTIDE SEQUENCE [LARGE SCALE GENOMIC DNA]</scope>
    <source>
        <strain evidence="3 4">NBRC 110900</strain>
    </source>
</reference>
<keyword evidence="2" id="KW-0812">Transmembrane</keyword>